<proteinExistence type="predicted"/>
<evidence type="ECO:0008006" key="4">
    <source>
        <dbReference type="Google" id="ProtNLM"/>
    </source>
</evidence>
<dbReference type="Proteomes" id="UP000287188">
    <property type="component" value="Unassembled WGS sequence"/>
</dbReference>
<dbReference type="InterPro" id="IPR027417">
    <property type="entry name" value="P-loop_NTPase"/>
</dbReference>
<name>A0A402AM87_9CHLR</name>
<dbReference type="EMBL" id="BIFS01000001">
    <property type="protein sequence ID" value="GCE20110.1"/>
    <property type="molecule type" value="Genomic_DNA"/>
</dbReference>
<keyword evidence="3" id="KW-1185">Reference proteome</keyword>
<accession>A0A402AM87</accession>
<dbReference type="AlphaFoldDB" id="A0A402AM87"/>
<organism evidence="2 3">
    <name type="scientific">Dictyobacter kobayashii</name>
    <dbReference type="NCBI Taxonomy" id="2014872"/>
    <lineage>
        <taxon>Bacteria</taxon>
        <taxon>Bacillati</taxon>
        <taxon>Chloroflexota</taxon>
        <taxon>Ktedonobacteria</taxon>
        <taxon>Ktedonobacterales</taxon>
        <taxon>Dictyobacteraceae</taxon>
        <taxon>Dictyobacter</taxon>
    </lineage>
</organism>
<dbReference type="SUPFAM" id="SSF52540">
    <property type="entry name" value="P-loop containing nucleoside triphosphate hydrolases"/>
    <property type="match status" value="1"/>
</dbReference>
<evidence type="ECO:0000256" key="1">
    <source>
        <dbReference type="SAM" id="MobiDB-lite"/>
    </source>
</evidence>
<evidence type="ECO:0000313" key="2">
    <source>
        <dbReference type="EMBL" id="GCE20110.1"/>
    </source>
</evidence>
<gene>
    <name evidence="2" type="ORF">KDK_39100</name>
</gene>
<comment type="caution">
    <text evidence="2">The sequence shown here is derived from an EMBL/GenBank/DDBJ whole genome shotgun (WGS) entry which is preliminary data.</text>
</comment>
<feature type="region of interest" description="Disordered" evidence="1">
    <location>
        <begin position="40"/>
        <end position="60"/>
    </location>
</feature>
<evidence type="ECO:0000313" key="3">
    <source>
        <dbReference type="Proteomes" id="UP000287188"/>
    </source>
</evidence>
<protein>
    <recommendedName>
        <fullName evidence="4">Lipoprotein-releasing system ATP-binding protein LolD</fullName>
    </recommendedName>
</protein>
<sequence>MLQLNREHGLAFVWVTHDHEVAHQATRLIEMRDGLIERDSALASEQPSGVPKPAGNGGTL</sequence>
<reference evidence="3" key="1">
    <citation type="submission" date="2018-12" db="EMBL/GenBank/DDBJ databases">
        <title>Tengunoibacter tsumagoiensis gen. nov., sp. nov., Dictyobacter kobayashii sp. nov., D. alpinus sp. nov., and D. joshuensis sp. nov. and description of Dictyobacteraceae fam. nov. within the order Ktedonobacterales isolated from Tengu-no-mugimeshi.</title>
        <authorList>
            <person name="Wang C.M."/>
            <person name="Zheng Y."/>
            <person name="Sakai Y."/>
            <person name="Toyoda A."/>
            <person name="Minakuchi Y."/>
            <person name="Abe K."/>
            <person name="Yokota A."/>
            <person name="Yabe S."/>
        </authorList>
    </citation>
    <scope>NUCLEOTIDE SEQUENCE [LARGE SCALE GENOMIC DNA]</scope>
    <source>
        <strain evidence="3">Uno11</strain>
    </source>
</reference>